<dbReference type="InterPro" id="IPR023346">
    <property type="entry name" value="Lysozyme-like_dom_sf"/>
</dbReference>
<name>A0ABT3QZI9_9HYPH</name>
<dbReference type="RefSeq" id="WP_265962012.1">
    <property type="nucleotide sequence ID" value="NZ_JAPEVI010000003.1"/>
</dbReference>
<evidence type="ECO:0000313" key="3">
    <source>
        <dbReference type="EMBL" id="MCX2722320.1"/>
    </source>
</evidence>
<evidence type="ECO:0000259" key="2">
    <source>
        <dbReference type="Pfam" id="PF01464"/>
    </source>
</evidence>
<comment type="similarity">
    <text evidence="1">Belongs to the virb1 family.</text>
</comment>
<comment type="caution">
    <text evidence="3">The sequence shown here is derived from an EMBL/GenBank/DDBJ whole genome shotgun (WGS) entry which is preliminary data.</text>
</comment>
<evidence type="ECO:0000256" key="1">
    <source>
        <dbReference type="ARBA" id="ARBA00009387"/>
    </source>
</evidence>
<sequence>MQVADTTSIASRIELAFQSASSSTGTSFDYLVKTAARESAFNPTAKARTSSATGLFQFIEIHVAGNDEGSGTATWVGKILRPDRAVQKRQILRKRSPDAPRNTRPA</sequence>
<accession>A0ABT3QZI9</accession>
<keyword evidence="4" id="KW-1185">Reference proteome</keyword>
<dbReference type="Proteomes" id="UP001300261">
    <property type="component" value="Unassembled WGS sequence"/>
</dbReference>
<evidence type="ECO:0000313" key="4">
    <source>
        <dbReference type="Proteomes" id="UP001300261"/>
    </source>
</evidence>
<dbReference type="Gene3D" id="1.10.530.10">
    <property type="match status" value="1"/>
</dbReference>
<dbReference type="Pfam" id="PF01464">
    <property type="entry name" value="SLT"/>
    <property type="match status" value="1"/>
</dbReference>
<reference evidence="3 4" key="1">
    <citation type="journal article" date="2016" name="Int. J. Syst. Evol. Microbiol.">
        <title>Labrenzia salina sp. nov., isolated from the rhizosphere of the halophyte Arthrocnemum macrostachyum.</title>
        <authorList>
            <person name="Camacho M."/>
            <person name="Redondo-Gomez S."/>
            <person name="Rodriguez-Llorente I."/>
            <person name="Rohde M."/>
            <person name="Sproer C."/>
            <person name="Schumann P."/>
            <person name="Klenk H.P."/>
            <person name="Montero-Calasanz M.D.C."/>
        </authorList>
    </citation>
    <scope>NUCLEOTIDE SEQUENCE [LARGE SCALE GENOMIC DNA]</scope>
    <source>
        <strain evidence="3 4">DSM 29163</strain>
    </source>
</reference>
<feature type="domain" description="Transglycosylase SLT" evidence="2">
    <location>
        <begin position="17"/>
        <end position="82"/>
    </location>
</feature>
<gene>
    <name evidence="3" type="ORF">ON753_07865</name>
</gene>
<dbReference type="SUPFAM" id="SSF53955">
    <property type="entry name" value="Lysozyme-like"/>
    <property type="match status" value="1"/>
</dbReference>
<protein>
    <submittedName>
        <fullName evidence="3">Transglycosylase SLT domain-containing protein</fullName>
    </submittedName>
</protein>
<organism evidence="3 4">
    <name type="scientific">Roseibium salinum</name>
    <dbReference type="NCBI Taxonomy" id="1604349"/>
    <lineage>
        <taxon>Bacteria</taxon>
        <taxon>Pseudomonadati</taxon>
        <taxon>Pseudomonadota</taxon>
        <taxon>Alphaproteobacteria</taxon>
        <taxon>Hyphomicrobiales</taxon>
        <taxon>Stappiaceae</taxon>
        <taxon>Roseibium</taxon>
    </lineage>
</organism>
<dbReference type="InterPro" id="IPR008258">
    <property type="entry name" value="Transglycosylase_SLT_dom_1"/>
</dbReference>
<dbReference type="EMBL" id="JAPEVI010000003">
    <property type="protein sequence ID" value="MCX2722320.1"/>
    <property type="molecule type" value="Genomic_DNA"/>
</dbReference>
<proteinExistence type="inferred from homology"/>